<organism evidence="1 2">
    <name type="scientific">Panagrolaimus sp. ES5</name>
    <dbReference type="NCBI Taxonomy" id="591445"/>
    <lineage>
        <taxon>Eukaryota</taxon>
        <taxon>Metazoa</taxon>
        <taxon>Ecdysozoa</taxon>
        <taxon>Nematoda</taxon>
        <taxon>Chromadorea</taxon>
        <taxon>Rhabditida</taxon>
        <taxon>Tylenchina</taxon>
        <taxon>Panagrolaimomorpha</taxon>
        <taxon>Panagrolaimoidea</taxon>
        <taxon>Panagrolaimidae</taxon>
        <taxon>Panagrolaimus</taxon>
    </lineage>
</organism>
<dbReference type="Proteomes" id="UP000887579">
    <property type="component" value="Unplaced"/>
</dbReference>
<evidence type="ECO:0000313" key="2">
    <source>
        <dbReference type="WBParaSite" id="ES5_v2.g27772.t1"/>
    </source>
</evidence>
<name>A0AC34GDF8_9BILA</name>
<accession>A0AC34GDF8</accession>
<reference evidence="2" key="1">
    <citation type="submission" date="2022-11" db="UniProtKB">
        <authorList>
            <consortium name="WormBaseParasite"/>
        </authorList>
    </citation>
    <scope>IDENTIFICATION</scope>
</reference>
<evidence type="ECO:0000313" key="1">
    <source>
        <dbReference type="Proteomes" id="UP000887579"/>
    </source>
</evidence>
<sequence>MESESGVKSFKVDTVDGKFKTALQIPTFNPRPILDFQFEDPAYPGEDGKLQLNNVTTLLELLKEINTKESAAVKFNFCKTEDNCACFIIVNESFMKTSYMFTKASKDVHELSSLVGTHVFPFRSRYVKNFMKAVRQSSKLSLRVNSNGFLCVQCDISKIYGYHGMIEFFVVPLDPEYDVI</sequence>
<proteinExistence type="predicted"/>
<dbReference type="WBParaSite" id="ES5_v2.g27772.t1">
    <property type="protein sequence ID" value="ES5_v2.g27772.t1"/>
    <property type="gene ID" value="ES5_v2.g27772"/>
</dbReference>
<protein>
    <submittedName>
        <fullName evidence="2">Uncharacterized protein</fullName>
    </submittedName>
</protein>